<dbReference type="Gene3D" id="3.40.630.10">
    <property type="entry name" value="Zn peptidases"/>
    <property type="match status" value="1"/>
</dbReference>
<dbReference type="InterPro" id="IPR007484">
    <property type="entry name" value="Peptidase_M28"/>
</dbReference>
<keyword evidence="3" id="KW-0645">Protease</keyword>
<comment type="similarity">
    <text evidence="8">Belongs to the peptidase M28 family. M28E subfamily.</text>
</comment>
<keyword evidence="4" id="KW-0479">Metal-binding</keyword>
<feature type="non-terminal residue" evidence="10">
    <location>
        <position position="1"/>
    </location>
</feature>
<reference evidence="10" key="1">
    <citation type="submission" date="2022-03" db="EMBL/GenBank/DDBJ databases">
        <title>Draft genome sequence of Aduncisulcus paluster, a free-living microaerophilic Fornicata.</title>
        <authorList>
            <person name="Yuyama I."/>
            <person name="Kume K."/>
            <person name="Tamura T."/>
            <person name="Inagaki Y."/>
            <person name="Hashimoto T."/>
        </authorList>
    </citation>
    <scope>NUCLEOTIDE SEQUENCE</scope>
    <source>
        <strain evidence="10">NY0171</strain>
    </source>
</reference>
<dbReference type="Proteomes" id="UP001057375">
    <property type="component" value="Unassembled WGS sequence"/>
</dbReference>
<accession>A0ABQ5KNJ4</accession>
<dbReference type="InterPro" id="IPR045175">
    <property type="entry name" value="M28_fam"/>
</dbReference>
<evidence type="ECO:0000256" key="6">
    <source>
        <dbReference type="ARBA" id="ARBA00022801"/>
    </source>
</evidence>
<evidence type="ECO:0000256" key="7">
    <source>
        <dbReference type="ARBA" id="ARBA00022833"/>
    </source>
</evidence>
<keyword evidence="11" id="KW-1185">Reference proteome</keyword>
<evidence type="ECO:0000256" key="4">
    <source>
        <dbReference type="ARBA" id="ARBA00022723"/>
    </source>
</evidence>
<evidence type="ECO:0000313" key="10">
    <source>
        <dbReference type="EMBL" id="GKT34073.1"/>
    </source>
</evidence>
<evidence type="ECO:0000256" key="2">
    <source>
        <dbReference type="ARBA" id="ARBA00022438"/>
    </source>
</evidence>
<evidence type="ECO:0000256" key="8">
    <source>
        <dbReference type="ARBA" id="ARBA00043962"/>
    </source>
</evidence>
<evidence type="ECO:0000313" key="11">
    <source>
        <dbReference type="Proteomes" id="UP001057375"/>
    </source>
</evidence>
<organism evidence="10 11">
    <name type="scientific">Aduncisulcus paluster</name>
    <dbReference type="NCBI Taxonomy" id="2918883"/>
    <lineage>
        <taxon>Eukaryota</taxon>
        <taxon>Metamonada</taxon>
        <taxon>Carpediemonas-like organisms</taxon>
        <taxon>Aduncisulcus</taxon>
    </lineage>
</organism>
<protein>
    <submittedName>
        <fullName evidence="10">Zn-dependent exopeptidase M28</fullName>
    </submittedName>
</protein>
<dbReference type="SUPFAM" id="SSF53187">
    <property type="entry name" value="Zn-dependent exopeptidases"/>
    <property type="match status" value="1"/>
</dbReference>
<comment type="caution">
    <text evidence="10">The sequence shown here is derived from an EMBL/GenBank/DDBJ whole genome shotgun (WGS) entry which is preliminary data.</text>
</comment>
<name>A0ABQ5KNJ4_9EUKA</name>
<evidence type="ECO:0000256" key="3">
    <source>
        <dbReference type="ARBA" id="ARBA00022670"/>
    </source>
</evidence>
<comment type="cofactor">
    <cofactor evidence="1">
        <name>Zn(2+)</name>
        <dbReference type="ChEBI" id="CHEBI:29105"/>
    </cofactor>
</comment>
<evidence type="ECO:0000256" key="1">
    <source>
        <dbReference type="ARBA" id="ARBA00001947"/>
    </source>
</evidence>
<dbReference type="EMBL" id="BQXS01010677">
    <property type="protein sequence ID" value="GKT34073.1"/>
    <property type="molecule type" value="Genomic_DNA"/>
</dbReference>
<feature type="domain" description="Peptidase M28" evidence="9">
    <location>
        <begin position="9"/>
        <end position="96"/>
    </location>
</feature>
<dbReference type="Pfam" id="PF04389">
    <property type="entry name" value="Peptidase_M28"/>
    <property type="match status" value="1"/>
</dbReference>
<proteinExistence type="inferred from homology"/>
<keyword evidence="6" id="KW-0378">Hydrolase</keyword>
<keyword evidence="5" id="KW-0732">Signal</keyword>
<dbReference type="PANTHER" id="PTHR12147:SF56">
    <property type="entry name" value="AMINOPEPTIDASE YDR415C-RELATED"/>
    <property type="match status" value="1"/>
</dbReference>
<gene>
    <name evidence="10" type="ORF">ADUPG1_007597</name>
</gene>
<sequence length="108" mass="11512">SYETYKVPNVIGYLPATRDEPLGTILFSAHFDHVGINGDGSYNPGALDNASGVAALLELARAAALTDGQRDYTLAFAAFNSEEEGLLGSFHYVDHPLCEQLCHGNNPG</sequence>
<evidence type="ECO:0000259" key="9">
    <source>
        <dbReference type="Pfam" id="PF04389"/>
    </source>
</evidence>
<evidence type="ECO:0000256" key="5">
    <source>
        <dbReference type="ARBA" id="ARBA00022729"/>
    </source>
</evidence>
<keyword evidence="7" id="KW-0862">Zinc</keyword>
<dbReference type="PANTHER" id="PTHR12147">
    <property type="entry name" value="METALLOPEPTIDASE M28 FAMILY MEMBER"/>
    <property type="match status" value="1"/>
</dbReference>
<keyword evidence="2" id="KW-0031">Aminopeptidase</keyword>